<dbReference type="AlphaFoldDB" id="A0A521G599"/>
<feature type="transmembrane region" description="Helical" evidence="5">
    <location>
        <begin position="227"/>
        <end position="254"/>
    </location>
</feature>
<comment type="subcellular location">
    <subcellularLocation>
        <location evidence="1">Membrane</location>
        <topology evidence="1">Multi-pass membrane protein</topology>
    </subcellularLocation>
</comment>
<comment type="caution">
    <text evidence="6">The sequence shown here is derived from an EMBL/GenBank/DDBJ whole genome shotgun (WGS) entry which is preliminary data.</text>
</comment>
<feature type="transmembrane region" description="Helical" evidence="5">
    <location>
        <begin position="317"/>
        <end position="340"/>
    </location>
</feature>
<accession>A0A521G599</accession>
<feature type="transmembrane region" description="Helical" evidence="5">
    <location>
        <begin position="78"/>
        <end position="101"/>
    </location>
</feature>
<keyword evidence="2 5" id="KW-0812">Transmembrane</keyword>
<protein>
    <submittedName>
        <fullName evidence="6">Amino acid/polyamine/organocation transporter, APC superfamily</fullName>
    </submittedName>
</protein>
<dbReference type="PANTHER" id="PTHR47704">
    <property type="entry name" value="POTASSIUM TRANSPORTER KIMA"/>
    <property type="match status" value="1"/>
</dbReference>
<evidence type="ECO:0000256" key="3">
    <source>
        <dbReference type="ARBA" id="ARBA00022989"/>
    </source>
</evidence>
<feature type="transmembrane region" description="Helical" evidence="5">
    <location>
        <begin position="372"/>
        <end position="392"/>
    </location>
</feature>
<dbReference type="Proteomes" id="UP000316238">
    <property type="component" value="Unassembled WGS sequence"/>
</dbReference>
<evidence type="ECO:0000256" key="2">
    <source>
        <dbReference type="ARBA" id="ARBA00022692"/>
    </source>
</evidence>
<dbReference type="EMBL" id="NQJD01000001">
    <property type="protein sequence ID" value="TAA76197.1"/>
    <property type="molecule type" value="Genomic_DNA"/>
</dbReference>
<organism evidence="6 7">
    <name type="scientific">Candidatus Electronema aureum</name>
    <dbReference type="NCBI Taxonomy" id="2005002"/>
    <lineage>
        <taxon>Bacteria</taxon>
        <taxon>Pseudomonadati</taxon>
        <taxon>Thermodesulfobacteriota</taxon>
        <taxon>Desulfobulbia</taxon>
        <taxon>Desulfobulbales</taxon>
        <taxon>Desulfobulbaceae</taxon>
        <taxon>Candidatus Electronema</taxon>
    </lineage>
</organism>
<name>A0A521G599_9BACT</name>
<proteinExistence type="predicted"/>
<dbReference type="Gene3D" id="1.20.1740.10">
    <property type="entry name" value="Amino acid/polyamine transporter I"/>
    <property type="match status" value="1"/>
</dbReference>
<dbReference type="GO" id="GO:0022857">
    <property type="term" value="F:transmembrane transporter activity"/>
    <property type="evidence" value="ECO:0007669"/>
    <property type="project" value="InterPro"/>
</dbReference>
<sequence length="668" mass="73078">MTQAKLSSADAVPVERSFFHRLWRTLIGAPRGLADKSLFHHLSLIPFLAWVGLGADGLSSSSYGPEEAFRALGEHSYLAVPLALLMIATVLIISLAYSRIIEAFPSGGGGYLVATKLLGPRVGVVSGSALVVDYILTITISIAAAGDALFSFVPLHLHHWKLTVDAMLLLGLATLNLRGVRESVVALTPVFIVFVITHLLLIGYGIFSHASEMQATAAKVTDGFSQGLSNVGVFGLLLLLLRAFSLGGGTYTGIEAVSNGLPIMREPRVPTAKRTMLYMASSLAFTAAGLLLCYLLWSISHVPGKTMNAVLAERVAAQLPFSSTFVFLTLFSEGALLIVAAQAGFIDGPRVLANMAVDSWMPHRFSALSDRLTTQNGILLMCGAALSALIYTKGNVSAIVVMYSINVFLTFSLSMLGMLQHWISRRAEQHWRRQAALFAVGLLLCVSILTVTVLEKFTEGGWMTVVVTGMLVGLAFIVRKHYGMVYDKISELYQEDMVELAHVPAGEEAAVGPLDPSQPTAILLVSSYSGLGIHTMLNIFRMFPGYYKNLLFVTVGVVDSGVFKGEETVDALQEETEKMLARYLRLAKRLRIPCECDYELGTDAVDEAEKLCRRLHREFPKATFFAGKIVFQRERWYQRLLHNETAFAIQRRLQWSGQTMMIIPARMA</sequence>
<feature type="transmembrane region" description="Helical" evidence="5">
    <location>
        <begin position="275"/>
        <end position="297"/>
    </location>
</feature>
<gene>
    <name evidence="6" type="ORF">CDV28_10196</name>
</gene>
<evidence type="ECO:0000256" key="4">
    <source>
        <dbReference type="ARBA" id="ARBA00023136"/>
    </source>
</evidence>
<feature type="transmembrane region" description="Helical" evidence="5">
    <location>
        <begin position="435"/>
        <end position="454"/>
    </location>
</feature>
<feature type="transmembrane region" description="Helical" evidence="5">
    <location>
        <begin position="122"/>
        <end position="145"/>
    </location>
</feature>
<dbReference type="GO" id="GO:0016020">
    <property type="term" value="C:membrane"/>
    <property type="evidence" value="ECO:0007669"/>
    <property type="project" value="UniProtKB-SubCell"/>
</dbReference>
<keyword evidence="7" id="KW-1185">Reference proteome</keyword>
<reference evidence="6" key="1">
    <citation type="submission" date="2017-07" db="EMBL/GenBank/DDBJ databases">
        <title>The cable genome - Insights into the physiology and evolution of filamentous bacteria capable of sulfide oxidation via long distance electron transfer.</title>
        <authorList>
            <person name="Thorup C."/>
            <person name="Bjerg J.T."/>
            <person name="Schreiber L."/>
            <person name="Nielsen L.P."/>
            <person name="Kjeldsen K.U."/>
            <person name="Boesen T."/>
            <person name="Boggild A."/>
            <person name="Meysman F."/>
            <person name="Geelhoed J."/>
            <person name="Schramm A."/>
        </authorList>
    </citation>
    <scope>NUCLEOTIDE SEQUENCE [LARGE SCALE GENOMIC DNA]</scope>
    <source>
        <strain evidence="6">GS</strain>
    </source>
</reference>
<evidence type="ECO:0000256" key="1">
    <source>
        <dbReference type="ARBA" id="ARBA00004141"/>
    </source>
</evidence>
<evidence type="ECO:0000313" key="7">
    <source>
        <dbReference type="Proteomes" id="UP000316238"/>
    </source>
</evidence>
<dbReference type="InterPro" id="IPR002293">
    <property type="entry name" value="AA/rel_permease1"/>
</dbReference>
<evidence type="ECO:0000313" key="6">
    <source>
        <dbReference type="EMBL" id="TAA76197.1"/>
    </source>
</evidence>
<keyword evidence="3 5" id="KW-1133">Transmembrane helix</keyword>
<feature type="transmembrane region" description="Helical" evidence="5">
    <location>
        <begin position="38"/>
        <end position="58"/>
    </location>
</feature>
<keyword evidence="4 5" id="KW-0472">Membrane</keyword>
<feature type="transmembrane region" description="Helical" evidence="5">
    <location>
        <begin position="184"/>
        <end position="207"/>
    </location>
</feature>
<feature type="transmembrane region" description="Helical" evidence="5">
    <location>
        <begin position="460"/>
        <end position="478"/>
    </location>
</feature>
<dbReference type="PANTHER" id="PTHR47704:SF1">
    <property type="entry name" value="POTASSIUM TRANSPORTER KIMA"/>
    <property type="match status" value="1"/>
</dbReference>
<evidence type="ECO:0000256" key="5">
    <source>
        <dbReference type="SAM" id="Phobius"/>
    </source>
</evidence>
<dbReference type="Pfam" id="PF13520">
    <property type="entry name" value="AA_permease_2"/>
    <property type="match status" value="1"/>
</dbReference>
<feature type="transmembrane region" description="Helical" evidence="5">
    <location>
        <begin position="398"/>
        <end position="423"/>
    </location>
</feature>
<dbReference type="InterPro" id="IPR053153">
    <property type="entry name" value="APC_K+_Transporter"/>
</dbReference>